<accession>A0A382XVI6</accession>
<name>A0A382XVI6_9ZZZZ</name>
<gene>
    <name evidence="1" type="ORF">METZ01_LOCUS427976</name>
</gene>
<evidence type="ECO:0000313" key="1">
    <source>
        <dbReference type="EMBL" id="SVD75122.1"/>
    </source>
</evidence>
<sequence>MEPCNIFPSPIWKGHFTGDLIKLKERSLNFLKDPNTNISALMDGGISSGPDPQPPHEWKETKGFMDWSADFCNKVWEDWNYQTMPW</sequence>
<reference evidence="1" key="1">
    <citation type="submission" date="2018-05" db="EMBL/GenBank/DDBJ databases">
        <authorList>
            <person name="Lanie J.A."/>
            <person name="Ng W.-L."/>
            <person name="Kazmierczak K.M."/>
            <person name="Andrzejewski T.M."/>
            <person name="Davidsen T.M."/>
            <person name="Wayne K.J."/>
            <person name="Tettelin H."/>
            <person name="Glass J.I."/>
            <person name="Rusch D."/>
            <person name="Podicherti R."/>
            <person name="Tsui H.-C.T."/>
            <person name="Winkler M.E."/>
        </authorList>
    </citation>
    <scope>NUCLEOTIDE SEQUENCE</scope>
</reference>
<dbReference type="EMBL" id="UINC01170868">
    <property type="protein sequence ID" value="SVD75122.1"/>
    <property type="molecule type" value="Genomic_DNA"/>
</dbReference>
<proteinExistence type="predicted"/>
<protein>
    <submittedName>
        <fullName evidence="1">Uncharacterized protein</fullName>
    </submittedName>
</protein>
<organism evidence="1">
    <name type="scientific">marine metagenome</name>
    <dbReference type="NCBI Taxonomy" id="408172"/>
    <lineage>
        <taxon>unclassified sequences</taxon>
        <taxon>metagenomes</taxon>
        <taxon>ecological metagenomes</taxon>
    </lineage>
</organism>
<feature type="non-terminal residue" evidence="1">
    <location>
        <position position="86"/>
    </location>
</feature>
<dbReference type="AlphaFoldDB" id="A0A382XVI6"/>